<dbReference type="InterPro" id="IPR035965">
    <property type="entry name" value="PAS-like_dom_sf"/>
</dbReference>
<dbReference type="AlphaFoldDB" id="A0A382G5Z2"/>
<dbReference type="SMART" id="SM00091">
    <property type="entry name" value="PAS"/>
    <property type="match status" value="1"/>
</dbReference>
<accession>A0A382G5Z2</accession>
<name>A0A382G5Z2_9ZZZZ</name>
<dbReference type="InterPro" id="IPR036097">
    <property type="entry name" value="HisK_dim/P_sf"/>
</dbReference>
<dbReference type="CDD" id="cd00082">
    <property type="entry name" value="HisKA"/>
    <property type="match status" value="1"/>
</dbReference>
<feature type="compositionally biased region" description="Low complexity" evidence="1">
    <location>
        <begin position="202"/>
        <end position="220"/>
    </location>
</feature>
<dbReference type="GO" id="GO:0000155">
    <property type="term" value="F:phosphorelay sensor kinase activity"/>
    <property type="evidence" value="ECO:0007669"/>
    <property type="project" value="InterPro"/>
</dbReference>
<dbReference type="NCBIfam" id="TIGR00229">
    <property type="entry name" value="sensory_box"/>
    <property type="match status" value="1"/>
</dbReference>
<reference evidence="3" key="1">
    <citation type="submission" date="2018-05" db="EMBL/GenBank/DDBJ databases">
        <authorList>
            <person name="Lanie J.A."/>
            <person name="Ng W.-L."/>
            <person name="Kazmierczak K.M."/>
            <person name="Andrzejewski T.M."/>
            <person name="Davidsen T.M."/>
            <person name="Wayne K.J."/>
            <person name="Tettelin H."/>
            <person name="Glass J.I."/>
            <person name="Rusch D."/>
            <person name="Podicherti R."/>
            <person name="Tsui H.-C.T."/>
            <person name="Winkler M.E."/>
        </authorList>
    </citation>
    <scope>NUCLEOTIDE SEQUENCE</scope>
</reference>
<dbReference type="InterPro" id="IPR003661">
    <property type="entry name" value="HisK_dim/P_dom"/>
</dbReference>
<sequence length="220" mass="24338">MARLIMAAERTSFFDRIVGRMDQLDAEGLQTVVQRLARERDFLGTLFDTIEDGVVVLDAKAHISWHNQSAEHLLGLPLEQTEGRSIVEYLPGLDWKSLCTSAASDSLTVTRHELELTYPIRRFLRVYTAALVGEGSSGLAVIINDSTEQQQKTFEVIESERVEALTLLAASVAHEIGNPLNALHIHLQLMEREIKKLKATDADAPAPARSSDPDAQANHT</sequence>
<evidence type="ECO:0000313" key="3">
    <source>
        <dbReference type="EMBL" id="SVB70696.1"/>
    </source>
</evidence>
<proteinExistence type="predicted"/>
<dbReference type="PROSITE" id="PS50112">
    <property type="entry name" value="PAS"/>
    <property type="match status" value="1"/>
</dbReference>
<feature type="non-terminal residue" evidence="3">
    <location>
        <position position="220"/>
    </location>
</feature>
<dbReference type="CDD" id="cd00130">
    <property type="entry name" value="PAS"/>
    <property type="match status" value="1"/>
</dbReference>
<protein>
    <recommendedName>
        <fullName evidence="2">PAS domain-containing protein</fullName>
    </recommendedName>
</protein>
<dbReference type="EMBL" id="UINC01053768">
    <property type="protein sequence ID" value="SVB70696.1"/>
    <property type="molecule type" value="Genomic_DNA"/>
</dbReference>
<feature type="domain" description="PAS" evidence="2">
    <location>
        <begin position="39"/>
        <end position="90"/>
    </location>
</feature>
<dbReference type="Pfam" id="PF13188">
    <property type="entry name" value="PAS_8"/>
    <property type="match status" value="1"/>
</dbReference>
<feature type="region of interest" description="Disordered" evidence="1">
    <location>
        <begin position="199"/>
        <end position="220"/>
    </location>
</feature>
<evidence type="ECO:0000259" key="2">
    <source>
        <dbReference type="PROSITE" id="PS50112"/>
    </source>
</evidence>
<gene>
    <name evidence="3" type="ORF">METZ01_LOCUS223550</name>
</gene>
<organism evidence="3">
    <name type="scientific">marine metagenome</name>
    <dbReference type="NCBI Taxonomy" id="408172"/>
    <lineage>
        <taxon>unclassified sequences</taxon>
        <taxon>metagenomes</taxon>
        <taxon>ecological metagenomes</taxon>
    </lineage>
</organism>
<dbReference type="Gene3D" id="1.10.287.130">
    <property type="match status" value="1"/>
</dbReference>
<dbReference type="InterPro" id="IPR000014">
    <property type="entry name" value="PAS"/>
</dbReference>
<dbReference type="SUPFAM" id="SSF47384">
    <property type="entry name" value="Homodimeric domain of signal transducing histidine kinase"/>
    <property type="match status" value="1"/>
</dbReference>
<evidence type="ECO:0000256" key="1">
    <source>
        <dbReference type="SAM" id="MobiDB-lite"/>
    </source>
</evidence>
<dbReference type="Gene3D" id="3.30.450.20">
    <property type="entry name" value="PAS domain"/>
    <property type="match status" value="1"/>
</dbReference>
<dbReference type="SUPFAM" id="SSF55785">
    <property type="entry name" value="PYP-like sensor domain (PAS domain)"/>
    <property type="match status" value="1"/>
</dbReference>